<evidence type="ECO:0000256" key="1">
    <source>
        <dbReference type="ARBA" id="ARBA00005049"/>
    </source>
</evidence>
<sequence length="287" mass="30214">MAGQADPFARSPACCDLRRQSWRRRQRRLGLSGVSHPRHDGEFFFRRRCDQSDLWRAFGLGLKVFDLALDIPTKDITQEPAMEAAAAAATFAFGMEAIAGEVDLLCIGEMGIGNTTIAAAIYHGLYGGVAEDWVGRGTGVDDGALTRKIAAVKAAVALHGPFLDDPLELMRRLGGREIAAMAGAIVAARMQNIPVVLDGYVACAAAAILHALDPRALDHCLAGHVSAEGAHGEVLRRLGKKPLLDLGMRLGEGSGAALAVGVIKAALACHTDMATFAEAHVAGKDEG</sequence>
<dbReference type="Pfam" id="PF02277">
    <property type="entry name" value="DBI_PRT"/>
    <property type="match status" value="1"/>
</dbReference>
<gene>
    <name evidence="10" type="ORF">MTUNDRAET4_4010</name>
</gene>
<evidence type="ECO:0000256" key="8">
    <source>
        <dbReference type="ARBA" id="ARBA00030686"/>
    </source>
</evidence>
<dbReference type="AlphaFoldDB" id="A0A4U8Z5T0"/>
<dbReference type="Gene3D" id="1.10.1610.10">
    <property type="match status" value="1"/>
</dbReference>
<comment type="pathway">
    <text evidence="1">Nucleoside biosynthesis; alpha-ribazole biosynthesis; alpha-ribazole from 5,6-dimethylbenzimidazole: step 1/2.</text>
</comment>
<dbReference type="CDD" id="cd02439">
    <property type="entry name" value="DMB-PRT_CobT"/>
    <property type="match status" value="1"/>
</dbReference>
<organism evidence="10 11">
    <name type="scientific">Methylocella tundrae</name>
    <dbReference type="NCBI Taxonomy" id="227605"/>
    <lineage>
        <taxon>Bacteria</taxon>
        <taxon>Pseudomonadati</taxon>
        <taxon>Pseudomonadota</taxon>
        <taxon>Alphaproteobacteria</taxon>
        <taxon>Hyphomicrobiales</taxon>
        <taxon>Beijerinckiaceae</taxon>
        <taxon>Methylocella</taxon>
    </lineage>
</organism>
<evidence type="ECO:0000256" key="3">
    <source>
        <dbReference type="ARBA" id="ARBA00011991"/>
    </source>
</evidence>
<evidence type="ECO:0000256" key="9">
    <source>
        <dbReference type="ARBA" id="ARBA00047340"/>
    </source>
</evidence>
<evidence type="ECO:0000256" key="2">
    <source>
        <dbReference type="ARBA" id="ARBA00007110"/>
    </source>
</evidence>
<protein>
    <recommendedName>
        <fullName evidence="4">Nicotinate-nucleotide--dimethylbenzimidazole phosphoribosyltransferase</fullName>
        <ecNumber evidence="3">2.4.2.21</ecNumber>
    </recommendedName>
    <alternativeName>
        <fullName evidence="8">N(1)-alpha-phosphoribosyltransferase</fullName>
    </alternativeName>
</protein>
<dbReference type="InterPro" id="IPR003200">
    <property type="entry name" value="Nict_dMeBzImd_PRibTrfase"/>
</dbReference>
<name>A0A4U8Z5T0_METTU</name>
<reference evidence="10 11" key="1">
    <citation type="submission" date="2019-03" db="EMBL/GenBank/DDBJ databases">
        <authorList>
            <person name="Kox A.R. M."/>
        </authorList>
    </citation>
    <scope>NUCLEOTIDE SEQUENCE [LARGE SCALE GENOMIC DNA]</scope>
    <source>
        <strain evidence="10">MTUNDRAET4 annotated genome</strain>
    </source>
</reference>
<dbReference type="KEGG" id="mtun:MTUNDRAET4_4010"/>
<dbReference type="Gene3D" id="3.40.50.10210">
    <property type="match status" value="1"/>
</dbReference>
<dbReference type="PANTHER" id="PTHR43463:SF1">
    <property type="entry name" value="NICOTINATE-NUCLEOTIDE--DIMETHYLBENZIMIDAZOLE PHOSPHORIBOSYLTRANSFERASE"/>
    <property type="match status" value="1"/>
</dbReference>
<dbReference type="GO" id="GO:0008939">
    <property type="term" value="F:nicotinate-nucleotide-dimethylbenzimidazole phosphoribosyltransferase activity"/>
    <property type="evidence" value="ECO:0007669"/>
    <property type="project" value="UniProtKB-EC"/>
</dbReference>
<evidence type="ECO:0000256" key="7">
    <source>
        <dbReference type="ARBA" id="ARBA00022679"/>
    </source>
</evidence>
<evidence type="ECO:0000256" key="5">
    <source>
        <dbReference type="ARBA" id="ARBA00022573"/>
    </source>
</evidence>
<keyword evidence="7 10" id="KW-0808">Transferase</keyword>
<dbReference type="EMBL" id="LR536450">
    <property type="protein sequence ID" value="VFU10891.1"/>
    <property type="molecule type" value="Genomic_DNA"/>
</dbReference>
<proteinExistence type="inferred from homology"/>
<dbReference type="PANTHER" id="PTHR43463">
    <property type="entry name" value="NICOTINATE-NUCLEOTIDE--DIMETHYLBENZIMIDAZOLE PHOSPHORIBOSYLTRANSFERASE"/>
    <property type="match status" value="1"/>
</dbReference>
<dbReference type="GO" id="GO:0009236">
    <property type="term" value="P:cobalamin biosynthetic process"/>
    <property type="evidence" value="ECO:0007669"/>
    <property type="project" value="UniProtKB-KW"/>
</dbReference>
<evidence type="ECO:0000313" key="11">
    <source>
        <dbReference type="Proteomes" id="UP000294360"/>
    </source>
</evidence>
<comment type="catalytic activity">
    <reaction evidence="9">
        <text>5,6-dimethylbenzimidazole + nicotinate beta-D-ribonucleotide = alpha-ribazole 5'-phosphate + nicotinate + H(+)</text>
        <dbReference type="Rhea" id="RHEA:11196"/>
        <dbReference type="ChEBI" id="CHEBI:15378"/>
        <dbReference type="ChEBI" id="CHEBI:15890"/>
        <dbReference type="ChEBI" id="CHEBI:32544"/>
        <dbReference type="ChEBI" id="CHEBI:57502"/>
        <dbReference type="ChEBI" id="CHEBI:57918"/>
        <dbReference type="EC" id="2.4.2.21"/>
    </reaction>
</comment>
<dbReference type="Proteomes" id="UP000294360">
    <property type="component" value="Chromosome"/>
</dbReference>
<dbReference type="UniPathway" id="UPA00061">
    <property type="reaction ID" value="UER00516"/>
</dbReference>
<dbReference type="EC" id="2.4.2.21" evidence="3"/>
<evidence type="ECO:0000256" key="6">
    <source>
        <dbReference type="ARBA" id="ARBA00022676"/>
    </source>
</evidence>
<dbReference type="SUPFAM" id="SSF52733">
    <property type="entry name" value="Nicotinate mononucleotide:5,6-dimethylbenzimidazole phosphoribosyltransferase (CobT)"/>
    <property type="match status" value="1"/>
</dbReference>
<evidence type="ECO:0000313" key="10">
    <source>
        <dbReference type="EMBL" id="VFU10891.1"/>
    </source>
</evidence>
<keyword evidence="5" id="KW-0169">Cobalamin biosynthesis</keyword>
<accession>A0A4U8Z5T0</accession>
<evidence type="ECO:0000256" key="4">
    <source>
        <dbReference type="ARBA" id="ARBA00015486"/>
    </source>
</evidence>
<dbReference type="InterPro" id="IPR036087">
    <property type="entry name" value="Nict_dMeBzImd_PRibTrfase_sf"/>
</dbReference>
<comment type="similarity">
    <text evidence="2">Belongs to the CobT family.</text>
</comment>
<keyword evidence="6 10" id="KW-0328">Glycosyltransferase</keyword>
<dbReference type="InterPro" id="IPR023195">
    <property type="entry name" value="Nict_dMeBzImd_PRibTrfase_N"/>
</dbReference>